<organism evidence="1">
    <name type="scientific">marine sediment metagenome</name>
    <dbReference type="NCBI Taxonomy" id="412755"/>
    <lineage>
        <taxon>unclassified sequences</taxon>
        <taxon>metagenomes</taxon>
        <taxon>ecological metagenomes</taxon>
    </lineage>
</organism>
<proteinExistence type="predicted"/>
<accession>A0A0F9Q081</accession>
<evidence type="ECO:0000313" key="1">
    <source>
        <dbReference type="EMBL" id="KKN06716.1"/>
    </source>
</evidence>
<protein>
    <recommendedName>
        <fullName evidence="2">Glycosyltransferase 2-like domain-containing protein</fullName>
    </recommendedName>
</protein>
<name>A0A0F9Q081_9ZZZZ</name>
<dbReference type="InterPro" id="IPR029044">
    <property type="entry name" value="Nucleotide-diphossugar_trans"/>
</dbReference>
<dbReference type="SUPFAM" id="SSF53448">
    <property type="entry name" value="Nucleotide-diphospho-sugar transferases"/>
    <property type="match status" value="2"/>
</dbReference>
<comment type="caution">
    <text evidence="1">The sequence shown here is derived from an EMBL/GenBank/DDBJ whole genome shotgun (WGS) entry which is preliminary data.</text>
</comment>
<gene>
    <name evidence="1" type="ORF">LCGC14_1074430</name>
</gene>
<reference evidence="1" key="1">
    <citation type="journal article" date="2015" name="Nature">
        <title>Complex archaea that bridge the gap between prokaryotes and eukaryotes.</title>
        <authorList>
            <person name="Spang A."/>
            <person name="Saw J.H."/>
            <person name="Jorgensen S.L."/>
            <person name="Zaremba-Niedzwiedzka K."/>
            <person name="Martijn J."/>
            <person name="Lind A.E."/>
            <person name="van Eijk R."/>
            <person name="Schleper C."/>
            <person name="Guy L."/>
            <person name="Ettema T.J."/>
        </authorList>
    </citation>
    <scope>NUCLEOTIDE SEQUENCE</scope>
</reference>
<dbReference type="AlphaFoldDB" id="A0A0F9Q081"/>
<dbReference type="EMBL" id="LAZR01004654">
    <property type="protein sequence ID" value="KKN06716.1"/>
    <property type="molecule type" value="Genomic_DNA"/>
</dbReference>
<dbReference type="Gene3D" id="3.90.550.10">
    <property type="entry name" value="Spore Coat Polysaccharide Biosynthesis Protein SpsA, Chain A"/>
    <property type="match status" value="1"/>
</dbReference>
<evidence type="ECO:0008006" key="2">
    <source>
        <dbReference type="Google" id="ProtNLM"/>
    </source>
</evidence>
<sequence>MNLCRNVPMRYKLKALTVNGAFNKIFTRKQTDGSLTIVGDRDFPPGQARRLVKKGFLERIGPEESAIVIGIVIPTKGNRPYFLGKAKSLIVRQTVKPKYIRIVNDETSLNGIDIAYRYHLGFKELFNKGCNVVICWEDDDWYADNYIETLIEKWQKADQPAIYGIGQSIYYHIVTKQYAVFVHRKRASMMATLVTRSVLRSEFDYKCSYLDIELWKSNQGKTFVPDKPICVGIKHGFTTVGGGGHQKKWDRYTIIDSDSNKLKNMVGQDVSFYKLMAIRDNYEITKLSYGGKIPIVSVITRIHGDKRPEGFKKNQRSISKMKGDFEQIFIKDKKGMGLYYANSSFQLALSEIKGKWVYLLDDDDYLVDYNIFNEIKDIQADVIFVKAWIGIRGGGIYPQDNVWGKSPLRGSIGGGCFFVSKEIYFKFIHHFAYERMGDFEFISRVFDSGAKCVWLDRTISKTFNVSRGRIE</sequence>